<reference evidence="10 11" key="1">
    <citation type="journal article" date="2014" name="ISME J.">
        <title>Adaptation of an abundant Roseobacter RCA organism to pelagic systems revealed by genomic and transcriptomic analyses.</title>
        <authorList>
            <person name="Voget S."/>
            <person name="Wemheuer B."/>
            <person name="Brinkhoff T."/>
            <person name="Vollmers J."/>
            <person name="Dietrich S."/>
            <person name="Giebel H.A."/>
            <person name="Beardsley C."/>
            <person name="Sardemann C."/>
            <person name="Bakenhus I."/>
            <person name="Billerbeck S."/>
            <person name="Daniel R."/>
            <person name="Simon M."/>
        </authorList>
    </citation>
    <scope>NUCLEOTIDE SEQUENCE [LARGE SCALE GENOMIC DNA]</scope>
    <source>
        <strain evidence="10 11">RCA23</strain>
    </source>
</reference>
<evidence type="ECO:0000313" key="10">
    <source>
        <dbReference type="EMBL" id="AII86465.1"/>
    </source>
</evidence>
<dbReference type="InterPro" id="IPR006507">
    <property type="entry name" value="UPF0283"/>
</dbReference>
<feature type="transmembrane region" description="Helical" evidence="9">
    <location>
        <begin position="89"/>
        <end position="109"/>
    </location>
</feature>
<evidence type="ECO:0008006" key="12">
    <source>
        <dbReference type="Google" id="ProtNLM"/>
    </source>
</evidence>
<evidence type="ECO:0000256" key="7">
    <source>
        <dbReference type="ARBA" id="ARBA00023136"/>
    </source>
</evidence>
<dbReference type="NCBIfam" id="TIGR01620">
    <property type="entry name" value="hyp_HI0043"/>
    <property type="match status" value="1"/>
</dbReference>
<keyword evidence="4" id="KW-0997">Cell inner membrane</keyword>
<keyword evidence="3" id="KW-1003">Cell membrane</keyword>
<evidence type="ECO:0000256" key="6">
    <source>
        <dbReference type="ARBA" id="ARBA00022989"/>
    </source>
</evidence>
<dbReference type="InterPro" id="IPR021147">
    <property type="entry name" value="DUF697"/>
</dbReference>
<comment type="similarity">
    <text evidence="2">Belongs to the UPF0283 family.</text>
</comment>
<dbReference type="Proteomes" id="UP000028680">
    <property type="component" value="Chromosome"/>
</dbReference>
<dbReference type="AlphaFoldDB" id="A0AAN0RHZ6"/>
<keyword evidence="6 9" id="KW-1133">Transmembrane helix</keyword>
<proteinExistence type="inferred from homology"/>
<evidence type="ECO:0000256" key="1">
    <source>
        <dbReference type="ARBA" id="ARBA00004429"/>
    </source>
</evidence>
<sequence length="338" mass="36339">MDEKRNAPLVVELPASDQDVTPETAPPIPEAGLDAGQRSTNFQATTLMLGRRPGRALRWAFGFFSAFVAMSMCLAIWEFLTGLIVRFPALGWLAVALLVGASVATLVLVGKEISALRRLTRLDQIQQRASVARGSGVLAEAQFVCAELEALYRGREELRWQMARFAEQKPDIFDGDGMMEAAERALLSPLDRLAEQTIEAAARQVTTLTALMPLALVDVVATLVTNLRMIRKIAEIYGGRSGFFGSWRLTRLVLAHVIATGAVAIGDDLIGSVAGGSVLAKFSRKFGEGVINGALTARVGVAAMQLCRPLAFQPGASPSVTGLMKRALLGVFLSDRTR</sequence>
<dbReference type="PANTHER" id="PTHR39342">
    <property type="entry name" value="UPF0283 MEMBRANE PROTEIN YCJF"/>
    <property type="match status" value="1"/>
</dbReference>
<protein>
    <recommendedName>
        <fullName evidence="12">TIGR01620 family protein</fullName>
    </recommendedName>
</protein>
<keyword evidence="5 9" id="KW-0812">Transmembrane</keyword>
<evidence type="ECO:0000256" key="4">
    <source>
        <dbReference type="ARBA" id="ARBA00022519"/>
    </source>
</evidence>
<dbReference type="KEGG" id="ptp:RCA23_c09090"/>
<dbReference type="RefSeq" id="WP_044049307.1">
    <property type="nucleotide sequence ID" value="NZ_CP003984.1"/>
</dbReference>
<evidence type="ECO:0000256" key="5">
    <source>
        <dbReference type="ARBA" id="ARBA00022692"/>
    </source>
</evidence>
<organism evidence="10 11">
    <name type="scientific">Planktomarina temperata RCA23</name>
    <dbReference type="NCBI Taxonomy" id="666509"/>
    <lineage>
        <taxon>Bacteria</taxon>
        <taxon>Pseudomonadati</taxon>
        <taxon>Pseudomonadota</taxon>
        <taxon>Alphaproteobacteria</taxon>
        <taxon>Rhodobacterales</taxon>
        <taxon>Paracoccaceae</taxon>
        <taxon>Planktomarina</taxon>
    </lineage>
</organism>
<keyword evidence="11" id="KW-1185">Reference proteome</keyword>
<dbReference type="EMBL" id="CP003984">
    <property type="protein sequence ID" value="AII86465.1"/>
    <property type="molecule type" value="Genomic_DNA"/>
</dbReference>
<gene>
    <name evidence="10" type="ORF">RCA23_c09090</name>
</gene>
<feature type="region of interest" description="Disordered" evidence="8">
    <location>
        <begin position="13"/>
        <end position="35"/>
    </location>
</feature>
<dbReference type="PANTHER" id="PTHR39342:SF1">
    <property type="entry name" value="UPF0283 MEMBRANE PROTEIN YCJF"/>
    <property type="match status" value="1"/>
</dbReference>
<accession>A0AAN0RHZ6</accession>
<comment type="subcellular location">
    <subcellularLocation>
        <location evidence="1">Cell inner membrane</location>
        <topology evidence="1">Multi-pass membrane protein</topology>
    </subcellularLocation>
</comment>
<evidence type="ECO:0000313" key="11">
    <source>
        <dbReference type="Proteomes" id="UP000028680"/>
    </source>
</evidence>
<dbReference type="GO" id="GO:0005886">
    <property type="term" value="C:plasma membrane"/>
    <property type="evidence" value="ECO:0007669"/>
    <property type="project" value="UniProtKB-SubCell"/>
</dbReference>
<evidence type="ECO:0000256" key="2">
    <source>
        <dbReference type="ARBA" id="ARBA00008255"/>
    </source>
</evidence>
<name>A0AAN0RHZ6_9RHOB</name>
<dbReference type="Pfam" id="PF05128">
    <property type="entry name" value="DUF697"/>
    <property type="match status" value="1"/>
</dbReference>
<evidence type="ECO:0000256" key="9">
    <source>
        <dbReference type="SAM" id="Phobius"/>
    </source>
</evidence>
<feature type="transmembrane region" description="Helical" evidence="9">
    <location>
        <begin position="56"/>
        <end position="77"/>
    </location>
</feature>
<evidence type="ECO:0000256" key="3">
    <source>
        <dbReference type="ARBA" id="ARBA00022475"/>
    </source>
</evidence>
<evidence type="ECO:0000256" key="8">
    <source>
        <dbReference type="SAM" id="MobiDB-lite"/>
    </source>
</evidence>
<keyword evidence="7 9" id="KW-0472">Membrane</keyword>